<gene>
    <name evidence="2" type="ORF">VVD49_02975</name>
</gene>
<dbReference type="Pfam" id="PF01066">
    <property type="entry name" value="CDP-OH_P_transf"/>
    <property type="match status" value="1"/>
</dbReference>
<feature type="transmembrane region" description="Helical" evidence="1">
    <location>
        <begin position="165"/>
        <end position="183"/>
    </location>
</feature>
<proteinExistence type="predicted"/>
<feature type="transmembrane region" description="Helical" evidence="1">
    <location>
        <begin position="71"/>
        <end position="91"/>
    </location>
</feature>
<protein>
    <submittedName>
        <fullName evidence="2">CDP-alcohol phosphatidyltransferase family protein</fullName>
        <ecNumber evidence="2">2.7.8.-</ecNumber>
    </submittedName>
</protein>
<organism evidence="2 3">
    <name type="scientific">Uliginosibacterium silvisoli</name>
    <dbReference type="NCBI Taxonomy" id="3114758"/>
    <lineage>
        <taxon>Bacteria</taxon>
        <taxon>Pseudomonadati</taxon>
        <taxon>Pseudomonadota</taxon>
        <taxon>Betaproteobacteria</taxon>
        <taxon>Rhodocyclales</taxon>
        <taxon>Zoogloeaceae</taxon>
        <taxon>Uliginosibacterium</taxon>
    </lineage>
</organism>
<evidence type="ECO:0000313" key="3">
    <source>
        <dbReference type="Proteomes" id="UP001331561"/>
    </source>
</evidence>
<name>A0ABU6JZR5_9RHOO</name>
<dbReference type="RefSeq" id="WP_327597638.1">
    <property type="nucleotide sequence ID" value="NZ_JAYXHS010000001.1"/>
</dbReference>
<feature type="transmembrane region" description="Helical" evidence="1">
    <location>
        <begin position="129"/>
        <end position="153"/>
    </location>
</feature>
<dbReference type="EMBL" id="JAYXHS010000001">
    <property type="protein sequence ID" value="MEC5384667.1"/>
    <property type="molecule type" value="Genomic_DNA"/>
</dbReference>
<evidence type="ECO:0000256" key="1">
    <source>
        <dbReference type="SAM" id="Phobius"/>
    </source>
</evidence>
<keyword evidence="3" id="KW-1185">Reference proteome</keyword>
<keyword evidence="1" id="KW-0812">Transmembrane</keyword>
<keyword evidence="2" id="KW-0808">Transferase</keyword>
<dbReference type="Gene3D" id="1.20.120.1760">
    <property type="match status" value="1"/>
</dbReference>
<dbReference type="InterPro" id="IPR000462">
    <property type="entry name" value="CDP-OH_P_trans"/>
</dbReference>
<dbReference type="Proteomes" id="UP001331561">
    <property type="component" value="Unassembled WGS sequence"/>
</dbReference>
<keyword evidence="1" id="KW-0472">Membrane</keyword>
<comment type="caution">
    <text evidence="2">The sequence shown here is derived from an EMBL/GenBank/DDBJ whole genome shotgun (WGS) entry which is preliminary data.</text>
</comment>
<dbReference type="GO" id="GO:0016740">
    <property type="term" value="F:transferase activity"/>
    <property type="evidence" value="ECO:0007669"/>
    <property type="project" value="UniProtKB-KW"/>
</dbReference>
<accession>A0ABU6JZR5</accession>
<reference evidence="2 3" key="1">
    <citation type="submission" date="2024-01" db="EMBL/GenBank/DDBJ databases">
        <title>Uliginosibacterium soil sp. nov.</title>
        <authorList>
            <person name="Lv Y."/>
        </authorList>
    </citation>
    <scope>NUCLEOTIDE SEQUENCE [LARGE SCALE GENOMIC DNA]</scope>
    <source>
        <strain evidence="2 3">H3</strain>
    </source>
</reference>
<dbReference type="EC" id="2.7.8.-" evidence="2"/>
<keyword evidence="1" id="KW-1133">Transmembrane helix</keyword>
<dbReference type="InterPro" id="IPR043130">
    <property type="entry name" value="CDP-OH_PTrfase_TM_dom"/>
</dbReference>
<feature type="transmembrane region" description="Helical" evidence="1">
    <location>
        <begin position="35"/>
        <end position="59"/>
    </location>
</feature>
<sequence>MCTMRRHDLIQLPAMSIYALKPRFQALLRPLVRTLYAGGVTANQVTVSACVVSVAIGLFLCATAEQTRGFLLIPVWMFLRMALNAVDGMLAREFGQKSHLGAYLNELTDVISDAVLYLPLAFLPHFQPLWVGIVIVLSVIVEMTGCVALLTGASRRYDGPFGKSDRAFVFGALALAVGLGMPVQGWQQFVFPLMAVLCGLTIVQRVRKGLAEVRT</sequence>
<evidence type="ECO:0000313" key="2">
    <source>
        <dbReference type="EMBL" id="MEC5384667.1"/>
    </source>
</evidence>